<dbReference type="AlphaFoldDB" id="A0A1B3B849"/>
<evidence type="ECO:0000313" key="2">
    <source>
        <dbReference type="Proteomes" id="UP000094147"/>
    </source>
</evidence>
<protein>
    <submittedName>
        <fullName evidence="1">Uncharacterized protein</fullName>
    </submittedName>
</protein>
<keyword evidence="2" id="KW-1185">Reference proteome</keyword>
<dbReference type="Proteomes" id="UP000094147">
    <property type="component" value="Chromosome"/>
</dbReference>
<reference evidence="2" key="1">
    <citation type="submission" date="2015-08" db="EMBL/GenBank/DDBJ databases">
        <authorList>
            <person name="Kim K.M."/>
        </authorList>
    </citation>
    <scope>NUCLEOTIDE SEQUENCE [LARGE SCALE GENOMIC DNA]</scope>
    <source>
        <strain evidence="2">KCTC 23892</strain>
    </source>
</reference>
<name>A0A1B3B849_9GAMM</name>
<dbReference type="OrthoDB" id="5489603at2"/>
<dbReference type="Pfam" id="PF17660">
    <property type="entry name" value="BTRD1"/>
    <property type="match status" value="5"/>
</dbReference>
<proteinExistence type="predicted"/>
<gene>
    <name evidence="1" type="ORF">KS2013_222</name>
</gene>
<dbReference type="InterPro" id="IPR049511">
    <property type="entry name" value="PGH-like_rpt"/>
</dbReference>
<dbReference type="EMBL" id="CP012418">
    <property type="protein sequence ID" value="AOE48950.1"/>
    <property type="molecule type" value="Genomic_DNA"/>
</dbReference>
<dbReference type="KEGG" id="ksd:KS2013_222"/>
<evidence type="ECO:0000313" key="1">
    <source>
        <dbReference type="EMBL" id="AOE48950.1"/>
    </source>
</evidence>
<organism evidence="1 2">
    <name type="scientific">Kangiella sediminilitoris</name>
    <dbReference type="NCBI Taxonomy" id="1144748"/>
    <lineage>
        <taxon>Bacteria</taxon>
        <taxon>Pseudomonadati</taxon>
        <taxon>Pseudomonadota</taxon>
        <taxon>Gammaproteobacteria</taxon>
        <taxon>Kangiellales</taxon>
        <taxon>Kangiellaceae</taxon>
        <taxon>Kangiella</taxon>
    </lineage>
</organism>
<accession>A0A1B3B849</accession>
<dbReference type="RefSeq" id="WP_068988576.1">
    <property type="nucleotide sequence ID" value="NZ_CP012418.1"/>
</dbReference>
<sequence length="309" mass="36345">MSLTSRFITTVAFSIYLPLIPVTAFSDTLDQPDGPLSWGSLVNLSELEYNRILKNFKAKGYRPIDIEINDDNKRPYSLIMRRDKLKSDWAIHIRLTHEGFLQKNRYYTNNGFRPIDFESYRQKRMQFYAGIWVKDSETSSKIHLNLSSKDLNRVMKDNKDQGFIPIDIDGYQLYGQLVYSAIFVSNSSDISWSARHRIKQEDFSKHFNEMTRKGYRLYDSNPYSVDSEVFFAAIWVKENRPLKWVASRDMNSKTFHDFWAKFRDAGYRLEDVEVYSSEGGTRYSGIWIENDKSKASWKHLQTANKLYEG</sequence>